<keyword evidence="9" id="KW-0560">Oxidoreductase</keyword>
<reference evidence="15 16" key="1">
    <citation type="journal article" date="2018" name="MBio">
        <title>Comparative Genomics Reveals the Core Gene Toolbox for the Fungus-Insect Symbiosis.</title>
        <authorList>
            <person name="Wang Y."/>
            <person name="Stata M."/>
            <person name="Wang W."/>
            <person name="Stajich J.E."/>
            <person name="White M.M."/>
            <person name="Moncalvo J.M."/>
        </authorList>
    </citation>
    <scope>NUCLEOTIDE SEQUENCE [LARGE SCALE GENOMIC DNA]</scope>
    <source>
        <strain evidence="15 16">AUS-77-4</strain>
    </source>
</reference>
<keyword evidence="8" id="KW-0521">NADP</keyword>
<evidence type="ECO:0000256" key="11">
    <source>
        <dbReference type="ARBA" id="ARBA00039088"/>
    </source>
</evidence>
<keyword evidence="7" id="KW-0274">FAD</keyword>
<dbReference type="GO" id="GO:0050667">
    <property type="term" value="P:homocysteine metabolic process"/>
    <property type="evidence" value="ECO:0007669"/>
    <property type="project" value="TreeGrafter"/>
</dbReference>
<comment type="cofactor">
    <cofactor evidence="1">
        <name>FMN</name>
        <dbReference type="ChEBI" id="CHEBI:58210"/>
    </cofactor>
</comment>
<dbReference type="SUPFAM" id="SSF52343">
    <property type="entry name" value="Ferredoxin reductase-like, C-terminal NADP-linked domain"/>
    <property type="match status" value="1"/>
</dbReference>
<evidence type="ECO:0000256" key="1">
    <source>
        <dbReference type="ARBA" id="ARBA00001917"/>
    </source>
</evidence>
<dbReference type="PANTHER" id="PTHR19384:SF84">
    <property type="entry name" value="METHIONINE SYNTHASE REDUCTASE"/>
    <property type="match status" value="1"/>
</dbReference>
<dbReference type="Gene3D" id="3.40.50.80">
    <property type="entry name" value="Nucleotide-binding domain of ferredoxin-NADP reductase (FNR) module"/>
    <property type="match status" value="1"/>
</dbReference>
<keyword evidence="6" id="KW-0949">S-adenosyl-L-methionine</keyword>
<keyword evidence="16" id="KW-1185">Reference proteome</keyword>
<organism evidence="15 16">
    <name type="scientific">Furculomyces boomerangus</name>
    <dbReference type="NCBI Taxonomy" id="61424"/>
    <lineage>
        <taxon>Eukaryota</taxon>
        <taxon>Fungi</taxon>
        <taxon>Fungi incertae sedis</taxon>
        <taxon>Zoopagomycota</taxon>
        <taxon>Kickxellomycotina</taxon>
        <taxon>Harpellomycetes</taxon>
        <taxon>Harpellales</taxon>
        <taxon>Harpellaceae</taxon>
        <taxon>Furculomyces</taxon>
    </lineage>
</organism>
<evidence type="ECO:0000259" key="14">
    <source>
        <dbReference type="PROSITE" id="PS51384"/>
    </source>
</evidence>
<feature type="domain" description="FAD-binding FR-type" evidence="14">
    <location>
        <begin position="292"/>
        <end position="595"/>
    </location>
</feature>
<dbReference type="STRING" id="61424.A0A2T9Z2I5"/>
<dbReference type="InterPro" id="IPR017938">
    <property type="entry name" value="Riboflavin_synthase-like_b-brl"/>
</dbReference>
<name>A0A2T9Z2I5_9FUNG</name>
<dbReference type="GO" id="GO:0005829">
    <property type="term" value="C:cytosol"/>
    <property type="evidence" value="ECO:0007669"/>
    <property type="project" value="TreeGrafter"/>
</dbReference>
<dbReference type="PANTHER" id="PTHR19384">
    <property type="entry name" value="NITRIC OXIDE SYNTHASE-RELATED"/>
    <property type="match status" value="1"/>
</dbReference>
<evidence type="ECO:0000256" key="8">
    <source>
        <dbReference type="ARBA" id="ARBA00022857"/>
    </source>
</evidence>
<evidence type="ECO:0000256" key="7">
    <source>
        <dbReference type="ARBA" id="ARBA00022827"/>
    </source>
</evidence>
<feature type="domain" description="Flavodoxin-like" evidence="13">
    <location>
        <begin position="7"/>
        <end position="154"/>
    </location>
</feature>
<evidence type="ECO:0000256" key="2">
    <source>
        <dbReference type="ARBA" id="ARBA00001974"/>
    </source>
</evidence>
<evidence type="ECO:0000256" key="10">
    <source>
        <dbReference type="ARBA" id="ARBA00023167"/>
    </source>
</evidence>
<dbReference type="Pfam" id="PF00258">
    <property type="entry name" value="Flavodoxin_1"/>
    <property type="match status" value="1"/>
</dbReference>
<dbReference type="EC" id="1.16.1.8" evidence="11"/>
<keyword evidence="10" id="KW-0486">Methionine biosynthesis</keyword>
<dbReference type="InterPro" id="IPR008254">
    <property type="entry name" value="Flavodoxin/NO_synth"/>
</dbReference>
<dbReference type="GO" id="GO:0010181">
    <property type="term" value="F:FMN binding"/>
    <property type="evidence" value="ECO:0007669"/>
    <property type="project" value="InterPro"/>
</dbReference>
<dbReference type="PROSITE" id="PS51384">
    <property type="entry name" value="FAD_FR"/>
    <property type="match status" value="1"/>
</dbReference>
<dbReference type="Pfam" id="PF00175">
    <property type="entry name" value="NAD_binding_1"/>
    <property type="match status" value="1"/>
</dbReference>
<dbReference type="Proteomes" id="UP000245699">
    <property type="component" value="Unassembled WGS sequence"/>
</dbReference>
<dbReference type="SUPFAM" id="SSF63380">
    <property type="entry name" value="Riboflavin synthase domain-like"/>
    <property type="match status" value="1"/>
</dbReference>
<evidence type="ECO:0000313" key="15">
    <source>
        <dbReference type="EMBL" id="PVU98756.1"/>
    </source>
</evidence>
<dbReference type="Pfam" id="PF00667">
    <property type="entry name" value="FAD_binding_1"/>
    <property type="match status" value="1"/>
</dbReference>
<dbReference type="PROSITE" id="PS50902">
    <property type="entry name" value="FLAVODOXIN_LIKE"/>
    <property type="match status" value="1"/>
</dbReference>
<evidence type="ECO:0000256" key="9">
    <source>
        <dbReference type="ARBA" id="ARBA00023002"/>
    </source>
</evidence>
<dbReference type="GO" id="GO:0009086">
    <property type="term" value="P:methionine biosynthetic process"/>
    <property type="evidence" value="ECO:0007669"/>
    <property type="project" value="UniProtKB-KW"/>
</dbReference>
<dbReference type="OrthoDB" id="1856718at2759"/>
<keyword evidence="5" id="KW-0288">FMN</keyword>
<evidence type="ECO:0000256" key="12">
    <source>
        <dbReference type="ARBA" id="ARBA00040659"/>
    </source>
</evidence>
<dbReference type="Gene3D" id="1.20.990.10">
    <property type="entry name" value="NADPH-cytochrome p450 Reductase, Chain A, domain 3"/>
    <property type="match status" value="1"/>
</dbReference>
<comment type="caution">
    <text evidence="15">The sequence shown here is derived from an EMBL/GenBank/DDBJ whole genome shotgun (WGS) entry which is preliminary data.</text>
</comment>
<dbReference type="InterPro" id="IPR001433">
    <property type="entry name" value="OxRdtase_FAD/NAD-bd"/>
</dbReference>
<dbReference type="GO" id="GO:0050660">
    <property type="term" value="F:flavin adenine dinucleotide binding"/>
    <property type="evidence" value="ECO:0007669"/>
    <property type="project" value="TreeGrafter"/>
</dbReference>
<dbReference type="InterPro" id="IPR001094">
    <property type="entry name" value="Flavdoxin-like"/>
</dbReference>
<dbReference type="SUPFAM" id="SSF52218">
    <property type="entry name" value="Flavoproteins"/>
    <property type="match status" value="1"/>
</dbReference>
<keyword evidence="4" id="KW-0285">Flavoprotein</keyword>
<dbReference type="InterPro" id="IPR023173">
    <property type="entry name" value="NADPH_Cyt_P450_Rdtase_alpha"/>
</dbReference>
<evidence type="ECO:0000256" key="6">
    <source>
        <dbReference type="ARBA" id="ARBA00022691"/>
    </source>
</evidence>
<accession>A0A2T9Z2I5</accession>
<gene>
    <name evidence="15" type="ORF">BB559_001284</name>
</gene>
<dbReference type="InterPro" id="IPR017927">
    <property type="entry name" value="FAD-bd_FR_type"/>
</dbReference>
<sequence>MSESDTIKIFYASESGNAEAIAMQIANEAKNKSYDVKIHEIQDFLKESFDVPKTAIFVISTFGDGDPPSNAESTFRKMAIKAKRFKNNSESEYANLYYSVLGLGDTNYNNFCNASKTFIKHLKTLKSTEFYPCGFADDGTGLEEVVEPWIANIWPSLEVIQKKILNPPKIFNDQQVDSMIQDLSIKEKNLEKHDTQNQIYFSIENIKPQTIKRKLALDFSKITNTKKVLGAPKSISNNMKIRFLEHEILQNEQSVELNEFGIRKVLKYPFWIFNKTGKLMNNDEKDLEENIYGTFLAQVVYASCMTTQDAVKRTLLLELDIDPEFKSDDGNTCPYVGNKNVLDEWEAGDSFGIVAPNDPNIVAALLDRLNVKSSEWYLPISLESLDQSIDPTLVAGSHITQFFGNSENDQQPSINNSGLDKLATLFELLCWKMDIMSCPKKQVLRVLSDYCTDPTEKAKLLLLSSRNGTTMYNELRSSQTLMVGILDILNTFPSCNIGVAHLIQILPPLVHRSYSISSCKSVNPKKWRFAFNVVEHKLSSDQQPQTNDNPSGVSVKEANIRYGLCTSWLDMISNYPVPIESISDTLNPSKSFESTDIDQIQKDIYEMLPRNQIDVQNKKVYIPVYLRKNTSGFRLPKQNKNESVDGTKRPKIFIGPGAGITPFIGFLEQILYEKISCSNINDTEIQMYFGCRNKNKDYLFAKLLSYYKHQGVITNLRLCFSRDDEDSEQKYVQHLMLQDKHKIADLVLNQDAQVYVCGDAVGMGKDVHNTLVDILHSVSLEPRYNSILNSSLPKQLENGINPEENEGDQLSVVQINKLLLLWTSTGKYTRDLW</sequence>
<evidence type="ECO:0000256" key="4">
    <source>
        <dbReference type="ARBA" id="ARBA00022630"/>
    </source>
</evidence>
<dbReference type="AlphaFoldDB" id="A0A2T9Z2I5"/>
<evidence type="ECO:0000313" key="16">
    <source>
        <dbReference type="Proteomes" id="UP000245699"/>
    </source>
</evidence>
<evidence type="ECO:0000256" key="3">
    <source>
        <dbReference type="ARBA" id="ARBA00022605"/>
    </source>
</evidence>
<dbReference type="Gene3D" id="3.40.50.360">
    <property type="match status" value="1"/>
</dbReference>
<keyword evidence="3" id="KW-0028">Amino-acid biosynthesis</keyword>
<dbReference type="PRINTS" id="PR00369">
    <property type="entry name" value="FLAVODOXIN"/>
</dbReference>
<dbReference type="InterPro" id="IPR029039">
    <property type="entry name" value="Flavoprotein-like_sf"/>
</dbReference>
<dbReference type="EMBL" id="MBFT01000068">
    <property type="protein sequence ID" value="PVU98756.1"/>
    <property type="molecule type" value="Genomic_DNA"/>
</dbReference>
<dbReference type="Gene3D" id="2.40.30.10">
    <property type="entry name" value="Translation factors"/>
    <property type="match status" value="1"/>
</dbReference>
<dbReference type="InterPro" id="IPR039261">
    <property type="entry name" value="FNR_nucleotide-bd"/>
</dbReference>
<proteinExistence type="predicted"/>
<evidence type="ECO:0000259" key="13">
    <source>
        <dbReference type="PROSITE" id="PS50902"/>
    </source>
</evidence>
<comment type="cofactor">
    <cofactor evidence="2">
        <name>FAD</name>
        <dbReference type="ChEBI" id="CHEBI:57692"/>
    </cofactor>
</comment>
<protein>
    <recommendedName>
        <fullName evidence="12">Methionine synthase reductase</fullName>
        <ecNumber evidence="11">1.16.1.8</ecNumber>
    </recommendedName>
</protein>
<dbReference type="InterPro" id="IPR003097">
    <property type="entry name" value="CysJ-like_FAD-binding"/>
</dbReference>
<evidence type="ECO:0000256" key="5">
    <source>
        <dbReference type="ARBA" id="ARBA00022643"/>
    </source>
</evidence>
<dbReference type="GO" id="GO:0030586">
    <property type="term" value="F:[methionine synthase] reductase (NADPH) activity"/>
    <property type="evidence" value="ECO:0007669"/>
    <property type="project" value="UniProtKB-EC"/>
</dbReference>